<evidence type="ECO:0000313" key="3">
    <source>
        <dbReference type="Proteomes" id="UP001285441"/>
    </source>
</evidence>
<name>A0AAE0NUG8_9PEZI</name>
<evidence type="ECO:0000313" key="2">
    <source>
        <dbReference type="EMBL" id="KAK3387749.1"/>
    </source>
</evidence>
<feature type="region of interest" description="Disordered" evidence="1">
    <location>
        <begin position="136"/>
        <end position="193"/>
    </location>
</feature>
<gene>
    <name evidence="2" type="ORF">B0H63DRAFT_470848</name>
</gene>
<reference evidence="2" key="2">
    <citation type="submission" date="2023-06" db="EMBL/GenBank/DDBJ databases">
        <authorList>
            <consortium name="Lawrence Berkeley National Laboratory"/>
            <person name="Haridas S."/>
            <person name="Hensen N."/>
            <person name="Bonometti L."/>
            <person name="Westerberg I."/>
            <person name="Brannstrom I.O."/>
            <person name="Guillou S."/>
            <person name="Cros-Aarteil S."/>
            <person name="Calhoun S."/>
            <person name="Kuo A."/>
            <person name="Mondo S."/>
            <person name="Pangilinan J."/>
            <person name="Riley R."/>
            <person name="LaButti K."/>
            <person name="Andreopoulos B."/>
            <person name="Lipzen A."/>
            <person name="Chen C."/>
            <person name="Yanf M."/>
            <person name="Daum C."/>
            <person name="Ng V."/>
            <person name="Clum A."/>
            <person name="Steindorff A."/>
            <person name="Ohm R."/>
            <person name="Martin F."/>
            <person name="Silar P."/>
            <person name="Natvig D."/>
            <person name="Lalanne C."/>
            <person name="Gautier V."/>
            <person name="Ament-velasquez S.L."/>
            <person name="Kruys A."/>
            <person name="Hutchinson M.I."/>
            <person name="Powell A.J."/>
            <person name="Barry K."/>
            <person name="Miller A.N."/>
            <person name="Grigoriev I.V."/>
            <person name="Debuchy R."/>
            <person name="Gladieux P."/>
            <person name="Thoren M.H."/>
            <person name="Johannesson H."/>
        </authorList>
    </citation>
    <scope>NUCLEOTIDE SEQUENCE</scope>
    <source>
        <strain evidence="2">CBS 232.78</strain>
    </source>
</reference>
<feature type="region of interest" description="Disordered" evidence="1">
    <location>
        <begin position="238"/>
        <end position="257"/>
    </location>
</feature>
<protein>
    <submittedName>
        <fullName evidence="2">Uncharacterized protein</fullName>
    </submittedName>
</protein>
<organism evidence="2 3">
    <name type="scientific">Podospora didyma</name>
    <dbReference type="NCBI Taxonomy" id="330526"/>
    <lineage>
        <taxon>Eukaryota</taxon>
        <taxon>Fungi</taxon>
        <taxon>Dikarya</taxon>
        <taxon>Ascomycota</taxon>
        <taxon>Pezizomycotina</taxon>
        <taxon>Sordariomycetes</taxon>
        <taxon>Sordariomycetidae</taxon>
        <taxon>Sordariales</taxon>
        <taxon>Podosporaceae</taxon>
        <taxon>Podospora</taxon>
    </lineage>
</organism>
<keyword evidence="3" id="KW-1185">Reference proteome</keyword>
<reference evidence="2" key="1">
    <citation type="journal article" date="2023" name="Mol. Phylogenet. Evol.">
        <title>Genome-scale phylogeny and comparative genomics of the fungal order Sordariales.</title>
        <authorList>
            <person name="Hensen N."/>
            <person name="Bonometti L."/>
            <person name="Westerberg I."/>
            <person name="Brannstrom I.O."/>
            <person name="Guillou S."/>
            <person name="Cros-Aarteil S."/>
            <person name="Calhoun S."/>
            <person name="Haridas S."/>
            <person name="Kuo A."/>
            <person name="Mondo S."/>
            <person name="Pangilinan J."/>
            <person name="Riley R."/>
            <person name="LaButti K."/>
            <person name="Andreopoulos B."/>
            <person name="Lipzen A."/>
            <person name="Chen C."/>
            <person name="Yan M."/>
            <person name="Daum C."/>
            <person name="Ng V."/>
            <person name="Clum A."/>
            <person name="Steindorff A."/>
            <person name="Ohm R.A."/>
            <person name="Martin F."/>
            <person name="Silar P."/>
            <person name="Natvig D.O."/>
            <person name="Lalanne C."/>
            <person name="Gautier V."/>
            <person name="Ament-Velasquez S.L."/>
            <person name="Kruys A."/>
            <person name="Hutchinson M.I."/>
            <person name="Powell A.J."/>
            <person name="Barry K."/>
            <person name="Miller A.N."/>
            <person name="Grigoriev I.V."/>
            <person name="Debuchy R."/>
            <person name="Gladieux P."/>
            <person name="Hiltunen Thoren M."/>
            <person name="Johannesson H."/>
        </authorList>
    </citation>
    <scope>NUCLEOTIDE SEQUENCE</scope>
    <source>
        <strain evidence="2">CBS 232.78</strain>
    </source>
</reference>
<proteinExistence type="predicted"/>
<feature type="compositionally biased region" description="Acidic residues" evidence="1">
    <location>
        <begin position="174"/>
        <end position="193"/>
    </location>
</feature>
<sequence length="332" mass="37971">MALKLDCNSPSFFLTEHKYLQGRPTTTAANPRGKHHRRPLPWKITKLFDAIGWSEDADQYRRHVWEAERAGHPVPKRPIKPHYLNYIRAIERRNAVLRIRCTCCYDYSRERVAGERRREWSRLRNEGKFMAALSLTLPGDHHSPSSSQDGEKQPRRAPLVAAQQNEPDGGGSLFEDDGDDYENSEDVDDKDDDGIKELYNLGILYDDEHERGAGFSLNTIVRQEPVYRIAFRTPRKTRRRGGAAVAGSPETTGESVECGDTAIQPCGTWSDGKSLVWEQPEWVLPPWNLVEQNLDVWDEVYEDEDDDDCSWELASAASTMESWEALDFDSED</sequence>
<evidence type="ECO:0000256" key="1">
    <source>
        <dbReference type="SAM" id="MobiDB-lite"/>
    </source>
</evidence>
<dbReference type="AlphaFoldDB" id="A0AAE0NUG8"/>
<comment type="caution">
    <text evidence="2">The sequence shown here is derived from an EMBL/GenBank/DDBJ whole genome shotgun (WGS) entry which is preliminary data.</text>
</comment>
<dbReference type="Proteomes" id="UP001285441">
    <property type="component" value="Unassembled WGS sequence"/>
</dbReference>
<accession>A0AAE0NUG8</accession>
<feature type="compositionally biased region" description="Basic and acidic residues" evidence="1">
    <location>
        <begin position="139"/>
        <end position="154"/>
    </location>
</feature>
<dbReference type="EMBL" id="JAULSW010000003">
    <property type="protein sequence ID" value="KAK3387749.1"/>
    <property type="molecule type" value="Genomic_DNA"/>
</dbReference>